<feature type="domain" description="Aspartate/glutamate/uridylate kinase" evidence="5">
    <location>
        <begin position="1"/>
        <end position="274"/>
    </location>
</feature>
<dbReference type="GO" id="GO:0019546">
    <property type="term" value="P:L-arginine deiminase pathway"/>
    <property type="evidence" value="ECO:0007669"/>
    <property type="project" value="TreeGrafter"/>
</dbReference>
<name>A0A5S9PZB9_9GAMM</name>
<evidence type="ECO:0000256" key="2">
    <source>
        <dbReference type="ARBA" id="ARBA00022679"/>
    </source>
</evidence>
<dbReference type="CDD" id="cd04235">
    <property type="entry name" value="AAK_CK"/>
    <property type="match status" value="1"/>
</dbReference>
<evidence type="ECO:0000256" key="1">
    <source>
        <dbReference type="ARBA" id="ARBA00011066"/>
    </source>
</evidence>
<evidence type="ECO:0000313" key="6">
    <source>
        <dbReference type="EMBL" id="CAA0094477.1"/>
    </source>
</evidence>
<evidence type="ECO:0000313" key="8">
    <source>
        <dbReference type="Proteomes" id="UP000441399"/>
    </source>
</evidence>
<dbReference type="EMBL" id="CACSIO010000003">
    <property type="protein sequence ID" value="CAA0094477.1"/>
    <property type="molecule type" value="Genomic_DNA"/>
</dbReference>
<dbReference type="Proteomes" id="UP000441399">
    <property type="component" value="Unassembled WGS sequence"/>
</dbReference>
<dbReference type="PANTHER" id="PTHR30409">
    <property type="entry name" value="CARBAMATE KINASE"/>
    <property type="match status" value="1"/>
</dbReference>
<keyword evidence="3 4" id="KW-0418">Kinase</keyword>
<evidence type="ECO:0000313" key="7">
    <source>
        <dbReference type="EMBL" id="CAA0109803.1"/>
    </source>
</evidence>
<dbReference type="NCBIfam" id="NF009008">
    <property type="entry name" value="PRK12354.1"/>
    <property type="match status" value="1"/>
</dbReference>
<sequence>MKLVVALGGNALLRRGEPMEQQVQTDNIDVAARVIARASDKHQLVITHGNGPQVGLLALQNDAYKGVSPYTLDVLGAETEGMIGYLLAQGLRNHSKRDVIAMLTQTRVNIDDPAFRQPTKFVGPIYDEDTSRRLAAEKGWRMRLDGEAYRRVVPSPRPLSIVEEPIIRQLIETPELLVVCTGGGGVPVVEDKGLICGVEAVVDKDAASNVLGKAIGAEGLIMLTDVECVESHFHQPGSRRIHSASPDAMTAFSFATGSMGPKVEAACDFVRSGGLFAAIGALSDLDRILKREKGTFIVSDENHLQFYED</sequence>
<proteinExistence type="inferred from homology"/>
<organism evidence="7 8">
    <name type="scientific">BD1-7 clade bacterium</name>
    <dbReference type="NCBI Taxonomy" id="2029982"/>
    <lineage>
        <taxon>Bacteria</taxon>
        <taxon>Pseudomonadati</taxon>
        <taxon>Pseudomonadota</taxon>
        <taxon>Gammaproteobacteria</taxon>
        <taxon>Cellvibrionales</taxon>
        <taxon>Spongiibacteraceae</taxon>
        <taxon>BD1-7 clade</taxon>
    </lineage>
</organism>
<dbReference type="InterPro" id="IPR036393">
    <property type="entry name" value="AceGlu_kinase-like_sf"/>
</dbReference>
<protein>
    <recommendedName>
        <fullName evidence="4">Carbamate kinase</fullName>
    </recommendedName>
</protein>
<dbReference type="Pfam" id="PF00696">
    <property type="entry name" value="AA_kinase"/>
    <property type="match status" value="1"/>
</dbReference>
<dbReference type="EMBL" id="CACSIO010000012">
    <property type="protein sequence ID" value="CAA0109803.1"/>
    <property type="molecule type" value="Genomic_DNA"/>
</dbReference>
<dbReference type="GO" id="GO:0008804">
    <property type="term" value="F:carbamate kinase activity"/>
    <property type="evidence" value="ECO:0007669"/>
    <property type="project" value="InterPro"/>
</dbReference>
<keyword evidence="2 4" id="KW-0808">Transferase</keyword>
<evidence type="ECO:0000256" key="4">
    <source>
        <dbReference type="PIRNR" id="PIRNR000723"/>
    </source>
</evidence>
<dbReference type="InterPro" id="IPR001048">
    <property type="entry name" value="Asp/Glu/Uridylate_kinase"/>
</dbReference>
<accession>A0A5S9PZB9</accession>
<dbReference type="AlphaFoldDB" id="A0A5S9PZB9"/>
<reference evidence="7 8" key="1">
    <citation type="submission" date="2019-11" db="EMBL/GenBank/DDBJ databases">
        <authorList>
            <person name="Holert J."/>
        </authorList>
    </citation>
    <scope>NUCLEOTIDE SEQUENCE [LARGE SCALE GENOMIC DNA]</scope>
    <source>
        <strain evidence="7">SB11_3</strain>
    </source>
</reference>
<dbReference type="SUPFAM" id="SSF53633">
    <property type="entry name" value="Carbamate kinase-like"/>
    <property type="match status" value="1"/>
</dbReference>
<dbReference type="PRINTS" id="PR01469">
    <property type="entry name" value="CARBMTKINASE"/>
</dbReference>
<evidence type="ECO:0000259" key="5">
    <source>
        <dbReference type="Pfam" id="PF00696"/>
    </source>
</evidence>
<gene>
    <name evidence="7" type="primary">arcC1_1</name>
    <name evidence="6" type="synonym">arcC1_2</name>
    <name evidence="7" type="ORF">OPDIPICF_01504</name>
    <name evidence="6" type="ORF">OPDIPICF_03973</name>
</gene>
<dbReference type="InterPro" id="IPR003964">
    <property type="entry name" value="Carb_kinase"/>
</dbReference>
<dbReference type="GO" id="GO:0005829">
    <property type="term" value="C:cytosol"/>
    <property type="evidence" value="ECO:0007669"/>
    <property type="project" value="TreeGrafter"/>
</dbReference>
<dbReference type="PANTHER" id="PTHR30409:SF1">
    <property type="entry name" value="CARBAMATE KINASE-RELATED"/>
    <property type="match status" value="1"/>
</dbReference>
<dbReference type="OrthoDB" id="9766717at2"/>
<dbReference type="PIRSF" id="PIRSF000723">
    <property type="entry name" value="Carbamate_kin"/>
    <property type="match status" value="1"/>
</dbReference>
<dbReference type="FunFam" id="3.40.1160.10:FF:000007">
    <property type="entry name" value="Carbamate kinase"/>
    <property type="match status" value="1"/>
</dbReference>
<keyword evidence="8" id="KW-1185">Reference proteome</keyword>
<evidence type="ECO:0000256" key="3">
    <source>
        <dbReference type="ARBA" id="ARBA00022777"/>
    </source>
</evidence>
<comment type="similarity">
    <text evidence="1 4">Belongs to the carbamate kinase family.</text>
</comment>
<dbReference type="Gene3D" id="3.40.1160.10">
    <property type="entry name" value="Acetylglutamate kinase-like"/>
    <property type="match status" value="1"/>
</dbReference>